<dbReference type="InterPro" id="IPR017946">
    <property type="entry name" value="PLC-like_Pdiesterase_TIM-brl"/>
</dbReference>
<organism evidence="1 2">
    <name type="scientific">Candidatus Roizmanbacteria bacterium RIFCSPHIGHO2_12_FULL_33_9</name>
    <dbReference type="NCBI Taxonomy" id="1802045"/>
    <lineage>
        <taxon>Bacteria</taxon>
        <taxon>Candidatus Roizmaniibacteriota</taxon>
    </lineage>
</organism>
<reference evidence="1 2" key="1">
    <citation type="journal article" date="2016" name="Nat. Commun.">
        <title>Thousands of microbial genomes shed light on interconnected biogeochemical processes in an aquifer system.</title>
        <authorList>
            <person name="Anantharaman K."/>
            <person name="Brown C.T."/>
            <person name="Hug L.A."/>
            <person name="Sharon I."/>
            <person name="Castelle C.J."/>
            <person name="Probst A.J."/>
            <person name="Thomas B.C."/>
            <person name="Singh A."/>
            <person name="Wilkins M.J."/>
            <person name="Karaoz U."/>
            <person name="Brodie E.L."/>
            <person name="Williams K.H."/>
            <person name="Hubbard S.S."/>
            <person name="Banfield J.F."/>
        </authorList>
    </citation>
    <scope>NUCLEOTIDE SEQUENCE [LARGE SCALE GENOMIC DNA]</scope>
</reference>
<proteinExistence type="predicted"/>
<name>A0A1F7HHB1_9BACT</name>
<protein>
    <recommendedName>
        <fullName evidence="3">GP-PDE domain-containing protein</fullName>
    </recommendedName>
</protein>
<dbReference type="EMBL" id="MFZV01000044">
    <property type="protein sequence ID" value="OGK30473.1"/>
    <property type="molecule type" value="Genomic_DNA"/>
</dbReference>
<dbReference type="GO" id="GO:0006629">
    <property type="term" value="P:lipid metabolic process"/>
    <property type="evidence" value="ECO:0007669"/>
    <property type="project" value="InterPro"/>
</dbReference>
<evidence type="ECO:0008006" key="3">
    <source>
        <dbReference type="Google" id="ProtNLM"/>
    </source>
</evidence>
<dbReference type="Gene3D" id="3.20.20.190">
    <property type="entry name" value="Phosphatidylinositol (PI) phosphodiesterase"/>
    <property type="match status" value="1"/>
</dbReference>
<comment type="caution">
    <text evidence="1">The sequence shown here is derived from an EMBL/GenBank/DDBJ whole genome shotgun (WGS) entry which is preliminary data.</text>
</comment>
<evidence type="ECO:0000313" key="1">
    <source>
        <dbReference type="EMBL" id="OGK30473.1"/>
    </source>
</evidence>
<dbReference type="GO" id="GO:0008081">
    <property type="term" value="F:phosphoric diester hydrolase activity"/>
    <property type="evidence" value="ECO:0007669"/>
    <property type="project" value="InterPro"/>
</dbReference>
<gene>
    <name evidence="1" type="ORF">A3F29_00520</name>
</gene>
<accession>A0A1F7HHB1</accession>
<sequence>MAEITRKTPTLEEVFALIRQSLSKINALHYKGKYQNHKDLSVLISFLQKNADILPRLLIFDVKPETASQLLKVFPQIQLAPSVAHPYDAERFNNSVANTLLTVDEAEKLLKNRVYGKYPWVWLDEWDLTDKNGRQKKLYTKEVFAEMRAAGAKISLVTPELHGTSPGLYGGEFHPDAQTQERLFARMAEIITLAPDAICTDYPEKFAQPL</sequence>
<dbReference type="Proteomes" id="UP000177199">
    <property type="component" value="Unassembled WGS sequence"/>
</dbReference>
<dbReference type="AlphaFoldDB" id="A0A1F7HHB1"/>
<evidence type="ECO:0000313" key="2">
    <source>
        <dbReference type="Proteomes" id="UP000177199"/>
    </source>
</evidence>